<feature type="transmembrane region" description="Helical" evidence="1">
    <location>
        <begin position="188"/>
        <end position="204"/>
    </location>
</feature>
<feature type="transmembrane region" description="Helical" evidence="1">
    <location>
        <begin position="131"/>
        <end position="151"/>
    </location>
</feature>
<gene>
    <name evidence="3" type="ORF">RM697_00830</name>
</gene>
<feature type="transmembrane region" description="Helical" evidence="1">
    <location>
        <begin position="86"/>
        <end position="111"/>
    </location>
</feature>
<feature type="domain" description="CAAX prenyl protease 2/Lysostaphin resistance protein A-like" evidence="2">
    <location>
        <begin position="132"/>
        <end position="221"/>
    </location>
</feature>
<dbReference type="EC" id="3.4.-.-" evidence="3"/>
<evidence type="ECO:0000259" key="2">
    <source>
        <dbReference type="Pfam" id="PF02517"/>
    </source>
</evidence>
<evidence type="ECO:0000256" key="1">
    <source>
        <dbReference type="SAM" id="Phobius"/>
    </source>
</evidence>
<feature type="transmembrane region" description="Helical" evidence="1">
    <location>
        <begin position="50"/>
        <end position="66"/>
    </location>
</feature>
<name>A0ABU2YG57_9FLAO</name>
<evidence type="ECO:0000313" key="4">
    <source>
        <dbReference type="Proteomes" id="UP001259492"/>
    </source>
</evidence>
<keyword evidence="1" id="KW-0812">Transmembrane</keyword>
<dbReference type="Pfam" id="PF02517">
    <property type="entry name" value="Rce1-like"/>
    <property type="match status" value="1"/>
</dbReference>
<reference evidence="3 4" key="1">
    <citation type="submission" date="2023-09" db="EMBL/GenBank/DDBJ databases">
        <authorList>
            <person name="Rey-Velasco X."/>
        </authorList>
    </citation>
    <scope>NUCLEOTIDE SEQUENCE [LARGE SCALE GENOMIC DNA]</scope>
    <source>
        <strain evidence="3 4">W332</strain>
    </source>
</reference>
<dbReference type="EMBL" id="JAVRIA010000001">
    <property type="protein sequence ID" value="MDT0557169.1"/>
    <property type="molecule type" value="Genomic_DNA"/>
</dbReference>
<organism evidence="3 4">
    <name type="scientific">Microcosmobacter mediterraneus</name>
    <dbReference type="NCBI Taxonomy" id="3075607"/>
    <lineage>
        <taxon>Bacteria</taxon>
        <taxon>Pseudomonadati</taxon>
        <taxon>Bacteroidota</taxon>
        <taxon>Flavobacteriia</taxon>
        <taxon>Flavobacteriales</taxon>
        <taxon>Flavobacteriaceae</taxon>
        <taxon>Microcosmobacter</taxon>
    </lineage>
</organism>
<keyword evidence="4" id="KW-1185">Reference proteome</keyword>
<feature type="transmembrane region" description="Helical" evidence="1">
    <location>
        <begin position="12"/>
        <end position="30"/>
    </location>
</feature>
<keyword evidence="1" id="KW-1133">Transmembrane helix</keyword>
<keyword evidence="3" id="KW-0378">Hydrolase</keyword>
<comment type="caution">
    <text evidence="3">The sequence shown here is derived from an EMBL/GenBank/DDBJ whole genome shotgun (WGS) entry which is preliminary data.</text>
</comment>
<feature type="transmembrane region" description="Helical" evidence="1">
    <location>
        <begin position="163"/>
        <end position="182"/>
    </location>
</feature>
<accession>A0ABU2YG57</accession>
<proteinExistence type="predicted"/>
<sequence length="233" mass="26805">MNQLKSNKTKNSIILGLFIVLIGSILFWFPPVYKSVLSQDFELRNYSMQFVDWIFVGLIICFILFGEKNKLSTLNIKKINSESFSLGMALGGLSMIYIVIHKLFLASYFEFGFESFPQNDNLGIDTVGPEFIFVYGIFNVITAGVAEEVIYRGYATERLLMLKANKFLVFLLPLIAFVLMHYRKGFEHMILVIIVGTLFQLFYIKYRNLTITIIGHLLIDSLAYTSILIEHFK</sequence>
<dbReference type="InterPro" id="IPR003675">
    <property type="entry name" value="Rce1/LyrA-like_dom"/>
</dbReference>
<keyword evidence="1" id="KW-0472">Membrane</keyword>
<protein>
    <submittedName>
        <fullName evidence="3">CPBP family intramembrane glutamic endopeptidase</fullName>
        <ecNumber evidence="3">3.4.-.-</ecNumber>
    </submittedName>
</protein>
<dbReference type="GO" id="GO:0016787">
    <property type="term" value="F:hydrolase activity"/>
    <property type="evidence" value="ECO:0007669"/>
    <property type="project" value="UniProtKB-KW"/>
</dbReference>
<evidence type="ECO:0000313" key="3">
    <source>
        <dbReference type="EMBL" id="MDT0557169.1"/>
    </source>
</evidence>
<dbReference type="RefSeq" id="WP_311425941.1">
    <property type="nucleotide sequence ID" value="NZ_JAVRIA010000001.1"/>
</dbReference>
<dbReference type="Proteomes" id="UP001259492">
    <property type="component" value="Unassembled WGS sequence"/>
</dbReference>